<feature type="compositionally biased region" description="Polar residues" evidence="1">
    <location>
        <begin position="514"/>
        <end position="527"/>
    </location>
</feature>
<feature type="compositionally biased region" description="Polar residues" evidence="1">
    <location>
        <begin position="487"/>
        <end position="503"/>
    </location>
</feature>
<dbReference type="GO" id="GO:0005814">
    <property type="term" value="C:centriole"/>
    <property type="evidence" value="ECO:0007669"/>
    <property type="project" value="TreeGrafter"/>
</dbReference>
<protein>
    <submittedName>
        <fullName evidence="2">Putative TALPID3 protein-like</fullName>
    </submittedName>
</protein>
<reference evidence="2 3" key="1">
    <citation type="journal article" date="2017" name="PLoS Biol.">
        <title>The sea cucumber genome provides insights into morphological evolution and visceral regeneration.</title>
        <authorList>
            <person name="Zhang X."/>
            <person name="Sun L."/>
            <person name="Yuan J."/>
            <person name="Sun Y."/>
            <person name="Gao Y."/>
            <person name="Zhang L."/>
            <person name="Li S."/>
            <person name="Dai H."/>
            <person name="Hamel J.F."/>
            <person name="Liu C."/>
            <person name="Yu Y."/>
            <person name="Liu S."/>
            <person name="Lin W."/>
            <person name="Guo K."/>
            <person name="Jin S."/>
            <person name="Xu P."/>
            <person name="Storey K.B."/>
            <person name="Huan P."/>
            <person name="Zhang T."/>
            <person name="Zhou Y."/>
            <person name="Zhang J."/>
            <person name="Lin C."/>
            <person name="Li X."/>
            <person name="Xing L."/>
            <person name="Huo D."/>
            <person name="Sun M."/>
            <person name="Wang L."/>
            <person name="Mercier A."/>
            <person name="Li F."/>
            <person name="Yang H."/>
            <person name="Xiang J."/>
        </authorList>
    </citation>
    <scope>NUCLEOTIDE SEQUENCE [LARGE SCALE GENOMIC DNA]</scope>
    <source>
        <strain evidence="2">Shaxun</strain>
        <tissue evidence="2">Muscle</tissue>
    </source>
</reference>
<organism evidence="2 3">
    <name type="scientific">Stichopus japonicus</name>
    <name type="common">Sea cucumber</name>
    <dbReference type="NCBI Taxonomy" id="307972"/>
    <lineage>
        <taxon>Eukaryota</taxon>
        <taxon>Metazoa</taxon>
        <taxon>Echinodermata</taxon>
        <taxon>Eleutherozoa</taxon>
        <taxon>Echinozoa</taxon>
        <taxon>Holothuroidea</taxon>
        <taxon>Aspidochirotacea</taxon>
        <taxon>Aspidochirotida</taxon>
        <taxon>Stichopodidae</taxon>
        <taxon>Apostichopus</taxon>
    </lineage>
</organism>
<feature type="compositionally biased region" description="Basic and acidic residues" evidence="1">
    <location>
        <begin position="778"/>
        <end position="794"/>
    </location>
</feature>
<dbReference type="GO" id="GO:0036064">
    <property type="term" value="C:ciliary basal body"/>
    <property type="evidence" value="ECO:0007669"/>
    <property type="project" value="TreeGrafter"/>
</dbReference>
<feature type="compositionally biased region" description="Polar residues" evidence="1">
    <location>
        <begin position="282"/>
        <end position="291"/>
    </location>
</feature>
<feature type="compositionally biased region" description="Basic and acidic residues" evidence="1">
    <location>
        <begin position="545"/>
        <end position="554"/>
    </location>
</feature>
<feature type="compositionally biased region" description="Pro residues" evidence="1">
    <location>
        <begin position="1280"/>
        <end position="1298"/>
    </location>
</feature>
<name>A0A2G8LQZ3_STIJA</name>
<proteinExistence type="predicted"/>
<dbReference type="PANTHER" id="PTHR15721:SF2">
    <property type="entry name" value="PROTEIN TALPID3"/>
    <property type="match status" value="1"/>
</dbReference>
<dbReference type="Proteomes" id="UP000230750">
    <property type="component" value="Unassembled WGS sequence"/>
</dbReference>
<feature type="region of interest" description="Disordered" evidence="1">
    <location>
        <begin position="545"/>
        <end position="570"/>
    </location>
</feature>
<evidence type="ECO:0000256" key="1">
    <source>
        <dbReference type="SAM" id="MobiDB-lite"/>
    </source>
</evidence>
<feature type="compositionally biased region" description="Basic and acidic residues" evidence="1">
    <location>
        <begin position="445"/>
        <end position="455"/>
    </location>
</feature>
<feature type="compositionally biased region" description="Basic and acidic residues" evidence="1">
    <location>
        <begin position="61"/>
        <end position="79"/>
    </location>
</feature>
<feature type="compositionally biased region" description="Acidic residues" evidence="1">
    <location>
        <begin position="1192"/>
        <end position="1205"/>
    </location>
</feature>
<feature type="compositionally biased region" description="Polar residues" evidence="1">
    <location>
        <begin position="1487"/>
        <end position="1514"/>
    </location>
</feature>
<accession>A0A2G8LQZ3</accession>
<dbReference type="GO" id="GO:0007224">
    <property type="term" value="P:smoothened signaling pathway"/>
    <property type="evidence" value="ECO:0007669"/>
    <property type="project" value="InterPro"/>
</dbReference>
<dbReference type="EMBL" id="MRZV01000007">
    <property type="protein sequence ID" value="PIK62673.1"/>
    <property type="molecule type" value="Genomic_DNA"/>
</dbReference>
<feature type="compositionally biased region" description="Polar residues" evidence="1">
    <location>
        <begin position="102"/>
        <end position="117"/>
    </location>
</feature>
<feature type="compositionally biased region" description="Polar residues" evidence="1">
    <location>
        <begin position="1524"/>
        <end position="1535"/>
    </location>
</feature>
<feature type="region of interest" description="Disordered" evidence="1">
    <location>
        <begin position="1154"/>
        <end position="1339"/>
    </location>
</feature>
<evidence type="ECO:0000313" key="3">
    <source>
        <dbReference type="Proteomes" id="UP000230750"/>
    </source>
</evidence>
<feature type="region of interest" description="Disordered" evidence="1">
    <location>
        <begin position="723"/>
        <end position="794"/>
    </location>
</feature>
<feature type="compositionally biased region" description="Basic residues" evidence="1">
    <location>
        <begin position="728"/>
        <end position="737"/>
    </location>
</feature>
<feature type="compositionally biased region" description="Low complexity" evidence="1">
    <location>
        <begin position="1304"/>
        <end position="1318"/>
    </location>
</feature>
<feature type="region of interest" description="Disordered" evidence="1">
    <location>
        <begin position="425"/>
        <end position="530"/>
    </location>
</feature>
<feature type="compositionally biased region" description="Low complexity" evidence="1">
    <location>
        <begin position="1237"/>
        <end position="1248"/>
    </location>
</feature>
<feature type="compositionally biased region" description="Polar residues" evidence="1">
    <location>
        <begin position="556"/>
        <end position="567"/>
    </location>
</feature>
<gene>
    <name evidence="2" type="ORF">BSL78_00367</name>
</gene>
<feature type="region of interest" description="Disordered" evidence="1">
    <location>
        <begin position="1013"/>
        <end position="1063"/>
    </location>
</feature>
<feature type="region of interest" description="Disordered" evidence="1">
    <location>
        <begin position="1"/>
        <end position="181"/>
    </location>
</feature>
<evidence type="ECO:0000313" key="2">
    <source>
        <dbReference type="EMBL" id="PIK62673.1"/>
    </source>
</evidence>
<feature type="region of interest" description="Disordered" evidence="1">
    <location>
        <begin position="1419"/>
        <end position="1582"/>
    </location>
</feature>
<dbReference type="Pfam" id="PF15324">
    <property type="entry name" value="TALPID3"/>
    <property type="match status" value="4"/>
</dbReference>
<dbReference type="PANTHER" id="PTHR15721">
    <property type="entry name" value="KIAA0586 PROTEIN"/>
    <property type="match status" value="1"/>
</dbReference>
<feature type="compositionally biased region" description="Low complexity" evidence="1">
    <location>
        <begin position="11"/>
        <end position="30"/>
    </location>
</feature>
<keyword evidence="3" id="KW-1185">Reference proteome</keyword>
<feature type="compositionally biased region" description="Polar residues" evidence="1">
    <location>
        <begin position="1559"/>
        <end position="1569"/>
    </location>
</feature>
<dbReference type="OrthoDB" id="10057439at2759"/>
<feature type="compositionally biased region" description="Basic residues" evidence="1">
    <location>
        <begin position="51"/>
        <end position="60"/>
    </location>
</feature>
<feature type="compositionally biased region" description="Basic and acidic residues" evidence="1">
    <location>
        <begin position="747"/>
        <end position="763"/>
    </location>
</feature>
<feature type="compositionally biased region" description="Pro residues" evidence="1">
    <location>
        <begin position="1161"/>
        <end position="1174"/>
    </location>
</feature>
<feature type="compositionally biased region" description="Pro residues" evidence="1">
    <location>
        <begin position="1044"/>
        <end position="1059"/>
    </location>
</feature>
<feature type="compositionally biased region" description="Basic residues" evidence="1">
    <location>
        <begin position="462"/>
        <end position="475"/>
    </location>
</feature>
<feature type="region of interest" description="Disordered" evidence="1">
    <location>
        <begin position="275"/>
        <end position="294"/>
    </location>
</feature>
<dbReference type="STRING" id="307972.A0A2G8LQZ3"/>
<feature type="compositionally biased region" description="Polar residues" evidence="1">
    <location>
        <begin position="155"/>
        <end position="180"/>
    </location>
</feature>
<sequence>MELRSDTKAGASASNVSETSSESSVLRKSSMANLPSESLDKSGGSLGSGSRRVKIKRKLLKERQSPFEEGERSQKKDTENIPPALPGTLPKDYEEIARRLSGSLTRQTSHMTLSPDVTSAAALHLNQRQANSGDVPSEATEEDPILSPSKKRPQSKPQTKLKQGSPNQEGFFSQDHQSLNDVRITQYAPGKRKQIIKESLSKRSEQIGPIRRVFEPQFVDGRKTKVAESSRDVNQVAVTAAAAVAATAPFVKYQHDLENKVSMILDKLHLLEAKSSQRNETTENGSTQSDGPINEALQRRLDELTSVEIEGVGEIAGHQNQVIQATHLDTHRHSNDVSRPTEQRNVLSAIEEEKSLPPHRVHSEPSVYTHRGPMEGVRNSPVNKLPMGHLQHSQTAPQREQGMVHPSRVVKQVSYAPAFKVAKGVVPDNSHGYPVRYTRKGRMTGQDEDKERTKSPLDTPAPRKHAPIPHSRSPRSKPNGGLLQEILSHQETTTPQRSHSLPSQEHRHLPAHNPTITTSRTSTSQAAEEQADRLLKEIEALRKDVSGKLEDKSKNPPGTASPISSNMALPDPSATAYFRTHPNAVTPETRKIAERELQRWQEKRLAPPPLDAYMKKHGHGPAVTSPSRQYATEMDPTKTHFVSHGGPAQPSKVISQAETLLKRVQASRMCLESNLEVVERSKKEQEFYEVVDAMYADSDSAEKTRLRQLVDDYITLVDSQVKEELTHHHPHQRHKSNIPHSPPTKLSPEKSEKVKPSAKDKVKSTKQVKKKITARIDTGLRKPKPDDEVGKVTKVTKETASSRYKDAGEKKETRKLQDKEIPIKCPGPLESYKDERYLSRIYGQSLFFQGQRSTLRDAPYLRIANQSPQTKRVKMSPSKDVNTRASQTQTGLRYTEPQVQVQQPVAGNDVTTKRRSQEEVYQRYLANADRLRDTAIPLGSPRFGGERREPLHLPPIDIDTEVSSVSEDKVISLPLLSLPLEVPSSSHSKLMHVSGYRVVDKLTIHNHDIKYESHESEEDDIPASSGVVSFQGHHDNRRREYHGPPFPPQAPPPRPPPQQPRSDDIAAHLQRRDLLEHRAVEWIEQELMAKMISEFHSRLSRPEQRPVSPEESLPHASHTVDAIGSGGVQLFVDAGQPVNSDLVAALVREISPRHKLNTPEATPPHSPIGSPPPVMHHGELQTPEPSYSDVSQENESEIPPEEPDDLLAAPGSPVGTPSTTPPPVSALSSEPGHIDTPPLSSCDSPPLLTGGMGTVGTPSLTVEETPPCSPILVEETPRLSPLPPPPLEADTTPPPTPPTETKETPLPSSESSTSSTSPDVTATETSGREISAGEWLISQQSEGQVPEVLLQGDLLGVKPVHSGVEASQTTSSDTLLETEELEKDVVQDPVEEGEIRGNANWHDISDPVVAILTRLNQLPPKTGRTVLPGDPSSPGEVSEGQRPPLAANVVNLLEDDIVSAVDGSTPQSPGEVKAGTESTMEPGEAPQMSNKDSQLAMKKSSTLRMSDLDSGSSVSKEEDENTNVDDASNDGSSLSPKDVSGVETRQAIKIAAPRVIQVGSRQPPSNETSQQEEDTGTQERHSLVRLCPHHIIDMR</sequence>
<comment type="caution">
    <text evidence="2">The sequence shown here is derived from an EMBL/GenBank/DDBJ whole genome shotgun (WGS) entry which is preliminary data.</text>
</comment>
<feature type="region of interest" description="Disordered" evidence="1">
    <location>
        <begin position="1100"/>
        <end position="1120"/>
    </location>
</feature>
<feature type="compositionally biased region" description="Basic and acidic residues" evidence="1">
    <location>
        <begin position="1032"/>
        <end position="1042"/>
    </location>
</feature>
<feature type="compositionally biased region" description="Basic residues" evidence="1">
    <location>
        <begin position="764"/>
        <end position="773"/>
    </location>
</feature>
<dbReference type="InterPro" id="IPR029246">
    <property type="entry name" value="TALPID3"/>
</dbReference>